<protein>
    <submittedName>
        <fullName evidence="1">Uncharacterized protein</fullName>
    </submittedName>
</protein>
<comment type="caution">
    <text evidence="1">The sequence shown here is derived from an EMBL/GenBank/DDBJ whole genome shotgun (WGS) entry which is preliminary data.</text>
</comment>
<gene>
    <name evidence="1" type="ORF">E4T82_01735</name>
</gene>
<dbReference type="AlphaFoldDB" id="A0A4Y9JEX6"/>
<organism evidence="1 2">
    <name type="scientific">Streptococcus cuniculi</name>
    <dbReference type="NCBI Taxonomy" id="1432788"/>
    <lineage>
        <taxon>Bacteria</taxon>
        <taxon>Bacillati</taxon>
        <taxon>Bacillota</taxon>
        <taxon>Bacilli</taxon>
        <taxon>Lactobacillales</taxon>
        <taxon>Streptococcaceae</taxon>
        <taxon>Streptococcus</taxon>
    </lineage>
</organism>
<name>A0A4Y9JEX6_9STRE</name>
<accession>A0A4Y9JEX6</accession>
<dbReference type="EMBL" id="SPPD01000002">
    <property type="protein sequence ID" value="TFU98514.1"/>
    <property type="molecule type" value="Genomic_DNA"/>
</dbReference>
<evidence type="ECO:0000313" key="1">
    <source>
        <dbReference type="EMBL" id="TFU98514.1"/>
    </source>
</evidence>
<proteinExistence type="predicted"/>
<dbReference type="OrthoDB" id="2234398at2"/>
<reference evidence="1 2" key="1">
    <citation type="submission" date="2019-03" db="EMBL/GenBank/DDBJ databases">
        <title>Diversity of the mouse oral microbiome.</title>
        <authorList>
            <person name="Joseph S."/>
            <person name="Aduse-Opoku J."/>
            <person name="Curtis M."/>
            <person name="Wade W."/>
            <person name="Hashim A."/>
        </authorList>
    </citation>
    <scope>NUCLEOTIDE SEQUENCE [LARGE SCALE GENOMIC DNA]</scope>
    <source>
        <strain evidence="1 2">WM131</strain>
    </source>
</reference>
<sequence length="478" mass="49907">MGLKYVSGESSSLISTMENNIRCANQLLDDLGSGSERLIAAVDGHTLSGAAYQAGKGLFSELVRPTIQEIRESVHFIQTDLELYKTADSKVAHQGILDEANINQQIAIKRTMQLSAQATAAVLGNQASSLLLGEANRPLMSYINRLFGLQSQLTNYAESLGEDIAALEKKLQLLQNFASETNSLFSESLSNLEQSIQAVVVIQGVTLHSDGSYDLPSSSNLYEQFKSIMDSDSAKRLSQLMSLLPKNVIKAVLKSDGFWEILSSVEKTGAKGDKFVTAVLAGLAKYESMGKFGTKTSKGFGYLQKFASPVKSTIKWGLEKASGVKSLATYVNKGGQLAGFWGKAVKVAGKAGTVLTVADLTITGVSSGLDEFRKSGDVGKAVGKGALSAVASVGPLEGATLGAAVGSVIPIIGTTGGAIAGAVIGGIIQGMKAWKPDFFDNPVKGTKEIVNDVGKGIKGAVNAVSNVVGGVGKVLGFG</sequence>
<evidence type="ECO:0000313" key="2">
    <source>
        <dbReference type="Proteomes" id="UP000297253"/>
    </source>
</evidence>
<dbReference type="RefSeq" id="WP_135181187.1">
    <property type="nucleotide sequence ID" value="NZ_JADGKZ010000002.1"/>
</dbReference>
<dbReference type="Proteomes" id="UP000297253">
    <property type="component" value="Unassembled WGS sequence"/>
</dbReference>